<dbReference type="PROSITE" id="PS51201">
    <property type="entry name" value="RCK_N"/>
    <property type="match status" value="2"/>
</dbReference>
<keyword evidence="5" id="KW-0520">NAD</keyword>
<dbReference type="NCBIfam" id="NF007030">
    <property type="entry name" value="PRK09496.1-1"/>
    <property type="match status" value="1"/>
</dbReference>
<reference evidence="9" key="1">
    <citation type="submission" date="2022-04" db="EMBL/GenBank/DDBJ databases">
        <title>Desulfatitalea alkaliphila sp. nov., a novel anaerobic sulfate-reducing bacterium isolated from terrestrial mud volcano, Taman Peninsula, Russia.</title>
        <authorList>
            <person name="Khomyakova M.A."/>
            <person name="Merkel A.Y."/>
            <person name="Slobodkin A.I."/>
        </authorList>
    </citation>
    <scope>NUCLEOTIDE SEQUENCE</scope>
    <source>
        <strain evidence="9">M08but</strain>
    </source>
</reference>
<proteinExistence type="predicted"/>
<protein>
    <recommendedName>
        <fullName evidence="1">Trk system potassium uptake protein TrkA</fullName>
    </recommendedName>
</protein>
<dbReference type="Gene3D" id="3.30.70.1450">
    <property type="entry name" value="Regulator of K+ conductance, C-terminal domain"/>
    <property type="match status" value="2"/>
</dbReference>
<dbReference type="InterPro" id="IPR003148">
    <property type="entry name" value="RCK_N"/>
</dbReference>
<feature type="domain" description="RCK N-terminal" evidence="7">
    <location>
        <begin position="231"/>
        <end position="348"/>
    </location>
</feature>
<dbReference type="NCBIfam" id="NF007041">
    <property type="entry name" value="PRK09496.3-4"/>
    <property type="match status" value="1"/>
</dbReference>
<evidence type="ECO:0000259" key="7">
    <source>
        <dbReference type="PROSITE" id="PS51201"/>
    </source>
</evidence>
<dbReference type="InterPro" id="IPR006036">
    <property type="entry name" value="K_uptake_TrkA"/>
</dbReference>
<keyword evidence="3" id="KW-0633">Potassium transport</keyword>
<evidence type="ECO:0000256" key="1">
    <source>
        <dbReference type="ARBA" id="ARBA00017378"/>
    </source>
</evidence>
<comment type="caution">
    <text evidence="9">The sequence shown here is derived from an EMBL/GenBank/DDBJ whole genome shotgun (WGS) entry which is preliminary data.</text>
</comment>
<keyword evidence="6" id="KW-0406">Ion transport</keyword>
<dbReference type="PRINTS" id="PR00335">
    <property type="entry name" value="KUPTAKETRKA"/>
</dbReference>
<dbReference type="InterPro" id="IPR006037">
    <property type="entry name" value="RCK_C"/>
</dbReference>
<dbReference type="SUPFAM" id="SSF116726">
    <property type="entry name" value="TrkA C-terminal domain-like"/>
    <property type="match status" value="2"/>
</dbReference>
<evidence type="ECO:0000313" key="9">
    <source>
        <dbReference type="EMBL" id="MCJ8502525.1"/>
    </source>
</evidence>
<keyword evidence="2" id="KW-0813">Transport</keyword>
<evidence type="ECO:0000313" key="10">
    <source>
        <dbReference type="Proteomes" id="UP001165427"/>
    </source>
</evidence>
<keyword evidence="10" id="KW-1185">Reference proteome</keyword>
<sequence length="454" mass="49554">MKIVIVGAGEVGFHIAGRLAMENKEVVVVERDPAAIRRVADSMDVQTVIGSGSSPTVLEEAGIKQAEIMLAVTNQDETNLVACLMADILSPATKKLARLRGADFDAYHETLCQQAPHIDTVINPEVEVVKTIERLMRVPGAADVGEFAEGRLKFVGVYLDPDARLAGARLMDLPDMLGHRRLLIVAVVREEKVIIPRGPDRLQAGDLVYFISEEPDLPELLAALDKRPQPVRRVLIVGGGRIGMRLARHLESRSIYCKIIEKDAERCAKLAERLNKAVVLHGDGSDQGLLTEEHIGDIDVVVTLTDDEETNILTSLLARRMGAGKAITKINKFSYFPLMTAIGIEQVVSTRLSAINTILQHIRRGKVLSAISLKGEQAEALEVVALETSDIVGKPLQKVHFPKGAIVASIIRGDQVIIPTGDSVIQPDDRVIIFAQRRAIGAIEKLLAVKLEYF</sequence>
<keyword evidence="4" id="KW-0630">Potassium</keyword>
<dbReference type="NCBIfam" id="NF007031">
    <property type="entry name" value="PRK09496.1-2"/>
    <property type="match status" value="1"/>
</dbReference>
<dbReference type="NCBIfam" id="NF007039">
    <property type="entry name" value="PRK09496.3-2"/>
    <property type="match status" value="1"/>
</dbReference>
<dbReference type="EMBL" id="JALJRB010000028">
    <property type="protein sequence ID" value="MCJ8502525.1"/>
    <property type="molecule type" value="Genomic_DNA"/>
</dbReference>
<dbReference type="AlphaFoldDB" id="A0AA41R7B8"/>
<feature type="domain" description="RCK C-terminal" evidence="8">
    <location>
        <begin position="142"/>
        <end position="226"/>
    </location>
</feature>
<evidence type="ECO:0000259" key="8">
    <source>
        <dbReference type="PROSITE" id="PS51202"/>
    </source>
</evidence>
<dbReference type="SUPFAM" id="SSF51735">
    <property type="entry name" value="NAD(P)-binding Rossmann-fold domains"/>
    <property type="match status" value="2"/>
</dbReference>
<evidence type="ECO:0000256" key="6">
    <source>
        <dbReference type="ARBA" id="ARBA00023065"/>
    </source>
</evidence>
<dbReference type="InterPro" id="IPR036721">
    <property type="entry name" value="RCK_C_sf"/>
</dbReference>
<feature type="domain" description="RCK N-terminal" evidence="7">
    <location>
        <begin position="1"/>
        <end position="122"/>
    </location>
</feature>
<feature type="domain" description="RCK C-terminal" evidence="8">
    <location>
        <begin position="368"/>
        <end position="449"/>
    </location>
</feature>
<dbReference type="Pfam" id="PF02080">
    <property type="entry name" value="TrkA_C"/>
    <property type="match status" value="2"/>
</dbReference>
<dbReference type="Gene3D" id="3.40.50.720">
    <property type="entry name" value="NAD(P)-binding Rossmann-like Domain"/>
    <property type="match status" value="2"/>
</dbReference>
<dbReference type="PROSITE" id="PS51202">
    <property type="entry name" value="RCK_C"/>
    <property type="match status" value="2"/>
</dbReference>
<dbReference type="Pfam" id="PF02254">
    <property type="entry name" value="TrkA_N"/>
    <property type="match status" value="2"/>
</dbReference>
<dbReference type="Proteomes" id="UP001165427">
    <property type="component" value="Unassembled WGS sequence"/>
</dbReference>
<dbReference type="GO" id="GO:0005886">
    <property type="term" value="C:plasma membrane"/>
    <property type="evidence" value="ECO:0007669"/>
    <property type="project" value="InterPro"/>
</dbReference>
<organism evidence="9 10">
    <name type="scientific">Desulfatitalea alkaliphila</name>
    <dbReference type="NCBI Taxonomy" id="2929485"/>
    <lineage>
        <taxon>Bacteria</taxon>
        <taxon>Pseudomonadati</taxon>
        <taxon>Thermodesulfobacteriota</taxon>
        <taxon>Desulfobacteria</taxon>
        <taxon>Desulfobacterales</taxon>
        <taxon>Desulfosarcinaceae</taxon>
        <taxon>Desulfatitalea</taxon>
    </lineage>
</organism>
<dbReference type="NCBIfam" id="NF007032">
    <property type="entry name" value="PRK09496.1-4"/>
    <property type="match status" value="1"/>
</dbReference>
<accession>A0AA41R7B8</accession>
<dbReference type="InterPro" id="IPR036291">
    <property type="entry name" value="NAD(P)-bd_dom_sf"/>
</dbReference>
<evidence type="ECO:0000256" key="4">
    <source>
        <dbReference type="ARBA" id="ARBA00022958"/>
    </source>
</evidence>
<evidence type="ECO:0000256" key="3">
    <source>
        <dbReference type="ARBA" id="ARBA00022538"/>
    </source>
</evidence>
<dbReference type="RefSeq" id="WP_246913432.1">
    <property type="nucleotide sequence ID" value="NZ_JALJRB010000028.1"/>
</dbReference>
<gene>
    <name evidence="9" type="primary">trkA</name>
    <name evidence="9" type="ORF">MRX98_18255</name>
</gene>
<name>A0AA41R7B8_9BACT</name>
<dbReference type="PANTHER" id="PTHR43833">
    <property type="entry name" value="POTASSIUM CHANNEL PROTEIN 2-RELATED-RELATED"/>
    <property type="match status" value="1"/>
</dbReference>
<evidence type="ECO:0000256" key="5">
    <source>
        <dbReference type="ARBA" id="ARBA00023027"/>
    </source>
</evidence>
<dbReference type="GO" id="GO:0015079">
    <property type="term" value="F:potassium ion transmembrane transporter activity"/>
    <property type="evidence" value="ECO:0007669"/>
    <property type="project" value="InterPro"/>
</dbReference>
<dbReference type="PANTHER" id="PTHR43833:SF5">
    <property type="entry name" value="TRK SYSTEM POTASSIUM UPTAKE PROTEIN TRKA"/>
    <property type="match status" value="1"/>
</dbReference>
<evidence type="ECO:0000256" key="2">
    <source>
        <dbReference type="ARBA" id="ARBA00022448"/>
    </source>
</evidence>
<dbReference type="InterPro" id="IPR050721">
    <property type="entry name" value="Trk_Ktr_HKT_K-transport"/>
</dbReference>